<comment type="pathway">
    <text evidence="2">Carbohydrate metabolism; hexose metabolism.</text>
</comment>
<dbReference type="InterPro" id="IPR018052">
    <property type="entry name" value="Ald1_epimerase_CS"/>
</dbReference>
<dbReference type="CDD" id="cd09019">
    <property type="entry name" value="galactose_mutarotase_like"/>
    <property type="match status" value="1"/>
</dbReference>
<dbReference type="EC" id="5.1.3.3" evidence="4"/>
<dbReference type="PANTHER" id="PTHR10091">
    <property type="entry name" value="ALDOSE-1-EPIMERASE"/>
    <property type="match status" value="1"/>
</dbReference>
<evidence type="ECO:0000313" key="14">
    <source>
        <dbReference type="Proteomes" id="UP000307362"/>
    </source>
</evidence>
<dbReference type="GO" id="GO:0004034">
    <property type="term" value="F:aldose 1-epimerase activity"/>
    <property type="evidence" value="ECO:0007669"/>
    <property type="project" value="UniProtKB-EC"/>
</dbReference>
<dbReference type="RefSeq" id="WP_138567181.1">
    <property type="nucleotide sequence ID" value="NZ_PNCM01000015.1"/>
</dbReference>
<organism evidence="13 14">
    <name type="scientific">Pseudoalteromonas phenolica</name>
    <dbReference type="NCBI Taxonomy" id="161398"/>
    <lineage>
        <taxon>Bacteria</taxon>
        <taxon>Pseudomonadati</taxon>
        <taxon>Pseudomonadota</taxon>
        <taxon>Gammaproteobacteria</taxon>
        <taxon>Alteromonadales</taxon>
        <taxon>Pseudoalteromonadaceae</taxon>
        <taxon>Pseudoalteromonas</taxon>
    </lineage>
</organism>
<dbReference type="Proteomes" id="UP000307362">
    <property type="component" value="Unassembled WGS sequence"/>
</dbReference>
<evidence type="ECO:0000256" key="4">
    <source>
        <dbReference type="ARBA" id="ARBA00013185"/>
    </source>
</evidence>
<dbReference type="Pfam" id="PF01263">
    <property type="entry name" value="Aldose_epim"/>
    <property type="match status" value="1"/>
</dbReference>
<dbReference type="UniPathway" id="UPA00242"/>
<evidence type="ECO:0000256" key="12">
    <source>
        <dbReference type="PIRSR" id="PIRSR005096-3"/>
    </source>
</evidence>
<dbReference type="AlphaFoldDB" id="A0A5S3YUW3"/>
<comment type="catalytic activity">
    <reaction evidence="1">
        <text>alpha-D-glucose = beta-D-glucose</text>
        <dbReference type="Rhea" id="RHEA:10264"/>
        <dbReference type="ChEBI" id="CHEBI:15903"/>
        <dbReference type="ChEBI" id="CHEBI:17925"/>
        <dbReference type="EC" id="5.1.3.3"/>
    </reaction>
</comment>
<feature type="binding site" evidence="11">
    <location>
        <position position="225"/>
    </location>
    <ligand>
        <name>beta-D-galactose</name>
        <dbReference type="ChEBI" id="CHEBI:27667"/>
    </ligand>
</feature>
<evidence type="ECO:0000256" key="1">
    <source>
        <dbReference type="ARBA" id="ARBA00001614"/>
    </source>
</evidence>
<comment type="similarity">
    <text evidence="3">Belongs to the aldose epimerase family.</text>
</comment>
<dbReference type="SUPFAM" id="SSF74650">
    <property type="entry name" value="Galactose mutarotase-like"/>
    <property type="match status" value="1"/>
</dbReference>
<evidence type="ECO:0000256" key="10">
    <source>
        <dbReference type="PIRSR" id="PIRSR005096-1"/>
    </source>
</evidence>
<dbReference type="InterPro" id="IPR011013">
    <property type="entry name" value="Gal_mutarotase_sf_dom"/>
</dbReference>
<dbReference type="PIRSF" id="PIRSF005096">
    <property type="entry name" value="GALM"/>
    <property type="match status" value="1"/>
</dbReference>
<keyword evidence="7" id="KW-0119">Carbohydrate metabolism</keyword>
<dbReference type="GO" id="GO:0033499">
    <property type="term" value="P:galactose catabolic process via UDP-galactose, Leloir pathway"/>
    <property type="evidence" value="ECO:0007669"/>
    <property type="project" value="TreeGrafter"/>
</dbReference>
<dbReference type="PROSITE" id="PS00545">
    <property type="entry name" value="ALDOSE_1_EPIMERASE"/>
    <property type="match status" value="1"/>
</dbReference>
<dbReference type="GO" id="GO:0030246">
    <property type="term" value="F:carbohydrate binding"/>
    <property type="evidence" value="ECO:0007669"/>
    <property type="project" value="InterPro"/>
</dbReference>
<evidence type="ECO:0000256" key="5">
    <source>
        <dbReference type="ARBA" id="ARBA00014165"/>
    </source>
</evidence>
<dbReference type="InterPro" id="IPR008183">
    <property type="entry name" value="Aldose_1/G6P_1-epimerase"/>
</dbReference>
<keyword evidence="6" id="KW-0413">Isomerase</keyword>
<dbReference type="Gene3D" id="2.70.98.10">
    <property type="match status" value="1"/>
</dbReference>
<dbReference type="OrthoDB" id="9779408at2"/>
<evidence type="ECO:0000256" key="6">
    <source>
        <dbReference type="ARBA" id="ARBA00023235"/>
    </source>
</evidence>
<protein>
    <recommendedName>
        <fullName evidence="5">Aldose 1-epimerase</fullName>
        <ecNumber evidence="4">5.1.3.3</ecNumber>
    </recommendedName>
    <alternativeName>
        <fullName evidence="9">Galactose mutarotase</fullName>
    </alternativeName>
    <alternativeName>
        <fullName evidence="8">Type-1 mutarotase</fullName>
    </alternativeName>
</protein>
<dbReference type="InterPro" id="IPR015443">
    <property type="entry name" value="Aldose_1-epimerase"/>
</dbReference>
<evidence type="ECO:0000256" key="7">
    <source>
        <dbReference type="ARBA" id="ARBA00023277"/>
    </source>
</evidence>
<feature type="active site" description="Proton acceptor" evidence="10">
    <location>
        <position position="282"/>
    </location>
</feature>
<sequence>MKQTLITLKNNNCMQVVVSDFGARLCSIIFPTCHGPKEMLMRYQDESQFFSDPFYVGAICGRVANRIDKGHFRYDGQTYQYSQNEGEHCLHGGEQSIDKRFWRIAEQSHSSVALTLRSEDGDNGFAGNVNIQVTYRLSEDNKLEVEISANTDKTTPLNLTNHAYFNLAEHSALDLGLCIDAESVLEKDAGNIPTGKLLKVDESKLAASKFDFHEPKSLQQAGDLDHYFVFHKAPQGMRLVAQLVSKNNGVRLSVFSDQNGLQCYMGGFLSAPFSPYSGVCLELHNYPDALNHEQFDCILVQPEQQYKNTIILSFTELD</sequence>
<evidence type="ECO:0000256" key="8">
    <source>
        <dbReference type="ARBA" id="ARBA00032300"/>
    </source>
</evidence>
<reference evidence="14" key="2">
    <citation type="submission" date="2019-06" db="EMBL/GenBank/DDBJ databases">
        <title>Co-occurence of chitin degradation, pigmentation and bioactivity in marine Pseudoalteromonas.</title>
        <authorList>
            <person name="Sonnenschein E.C."/>
            <person name="Bech P.K."/>
        </authorList>
    </citation>
    <scope>NUCLEOTIDE SEQUENCE [LARGE SCALE GENOMIC DNA]</scope>
    <source>
        <strain evidence="14">S1189</strain>
    </source>
</reference>
<evidence type="ECO:0000256" key="9">
    <source>
        <dbReference type="ARBA" id="ARBA00033373"/>
    </source>
</evidence>
<evidence type="ECO:0000313" key="13">
    <source>
        <dbReference type="EMBL" id="TMP81523.1"/>
    </source>
</evidence>
<dbReference type="GO" id="GO:0006006">
    <property type="term" value="P:glucose metabolic process"/>
    <property type="evidence" value="ECO:0007669"/>
    <property type="project" value="TreeGrafter"/>
</dbReference>
<dbReference type="NCBIfam" id="NF008277">
    <property type="entry name" value="PRK11055.1"/>
    <property type="match status" value="1"/>
</dbReference>
<dbReference type="InterPro" id="IPR014718">
    <property type="entry name" value="GH-type_carb-bd"/>
</dbReference>
<comment type="caution">
    <text evidence="13">The sequence shown here is derived from an EMBL/GenBank/DDBJ whole genome shotgun (WGS) entry which is preliminary data.</text>
</comment>
<reference evidence="13 14" key="1">
    <citation type="submission" date="2017-12" db="EMBL/GenBank/DDBJ databases">
        <authorList>
            <person name="Paulsen S."/>
            <person name="Gram L.K."/>
        </authorList>
    </citation>
    <scope>NUCLEOTIDE SEQUENCE [LARGE SCALE GENOMIC DNA]</scope>
    <source>
        <strain evidence="13 14">S1189</strain>
    </source>
</reference>
<evidence type="ECO:0000256" key="2">
    <source>
        <dbReference type="ARBA" id="ARBA00005028"/>
    </source>
</evidence>
<name>A0A5S3YUW3_9GAMM</name>
<feature type="active site" description="Proton donor" evidence="10">
    <location>
        <position position="162"/>
    </location>
</feature>
<gene>
    <name evidence="13" type="ORF">CWB73_08090</name>
</gene>
<feature type="binding site" evidence="12">
    <location>
        <begin position="162"/>
        <end position="164"/>
    </location>
    <ligand>
        <name>beta-D-galactose</name>
        <dbReference type="ChEBI" id="CHEBI:27667"/>
    </ligand>
</feature>
<evidence type="ECO:0000256" key="11">
    <source>
        <dbReference type="PIRSR" id="PIRSR005096-2"/>
    </source>
</evidence>
<dbReference type="EMBL" id="PNCM01000015">
    <property type="protein sequence ID" value="TMP81523.1"/>
    <property type="molecule type" value="Genomic_DNA"/>
</dbReference>
<evidence type="ECO:0000256" key="3">
    <source>
        <dbReference type="ARBA" id="ARBA00006206"/>
    </source>
</evidence>
<dbReference type="PANTHER" id="PTHR10091:SF0">
    <property type="entry name" value="GALACTOSE MUTAROTASE"/>
    <property type="match status" value="1"/>
</dbReference>
<feature type="binding site" evidence="12">
    <location>
        <begin position="65"/>
        <end position="66"/>
    </location>
    <ligand>
        <name>beta-D-galactose</name>
        <dbReference type="ChEBI" id="CHEBI:27667"/>
    </ligand>
</feature>
<accession>A0A5S3YUW3</accession>
<proteinExistence type="inferred from homology"/>
<dbReference type="InterPro" id="IPR047215">
    <property type="entry name" value="Galactose_mutarotase-like"/>
</dbReference>